<evidence type="ECO:0000256" key="1">
    <source>
        <dbReference type="SAM" id="MobiDB-lite"/>
    </source>
</evidence>
<keyword evidence="2" id="KW-0812">Transmembrane</keyword>
<keyword evidence="4" id="KW-1185">Reference proteome</keyword>
<evidence type="ECO:0000313" key="3">
    <source>
        <dbReference type="EMBL" id="GAA0569037.1"/>
    </source>
</evidence>
<organism evidence="3 4">
    <name type="scientific">Actinomadura livida</name>
    <dbReference type="NCBI Taxonomy" id="79909"/>
    <lineage>
        <taxon>Bacteria</taxon>
        <taxon>Bacillati</taxon>
        <taxon>Actinomycetota</taxon>
        <taxon>Actinomycetes</taxon>
        <taxon>Streptosporangiales</taxon>
        <taxon>Thermomonosporaceae</taxon>
        <taxon>Actinomadura</taxon>
    </lineage>
</organism>
<gene>
    <name evidence="3" type="ORF">GCM10009546_34770</name>
</gene>
<name>A0ABN1EL83_9ACTN</name>
<feature type="compositionally biased region" description="Low complexity" evidence="1">
    <location>
        <begin position="229"/>
        <end position="241"/>
    </location>
</feature>
<keyword evidence="2" id="KW-1133">Transmembrane helix</keyword>
<feature type="region of interest" description="Disordered" evidence="1">
    <location>
        <begin position="219"/>
        <end position="243"/>
    </location>
</feature>
<evidence type="ECO:0008006" key="5">
    <source>
        <dbReference type="Google" id="ProtNLM"/>
    </source>
</evidence>
<reference evidence="3 4" key="1">
    <citation type="journal article" date="2019" name="Int. J. Syst. Evol. Microbiol.">
        <title>The Global Catalogue of Microorganisms (GCM) 10K type strain sequencing project: providing services to taxonomists for standard genome sequencing and annotation.</title>
        <authorList>
            <consortium name="The Broad Institute Genomics Platform"/>
            <consortium name="The Broad Institute Genome Sequencing Center for Infectious Disease"/>
            <person name="Wu L."/>
            <person name="Ma J."/>
        </authorList>
    </citation>
    <scope>NUCLEOTIDE SEQUENCE [LARGE SCALE GENOMIC DNA]</scope>
    <source>
        <strain evidence="3 4">JCM 10667</strain>
    </source>
</reference>
<comment type="caution">
    <text evidence="3">The sequence shown here is derived from an EMBL/GenBank/DDBJ whole genome shotgun (WGS) entry which is preliminary data.</text>
</comment>
<dbReference type="EMBL" id="BAAAHD010000026">
    <property type="protein sequence ID" value="GAA0569037.1"/>
    <property type="molecule type" value="Genomic_DNA"/>
</dbReference>
<proteinExistence type="predicted"/>
<feature type="region of interest" description="Disordered" evidence="1">
    <location>
        <begin position="1"/>
        <end position="182"/>
    </location>
</feature>
<evidence type="ECO:0000313" key="4">
    <source>
        <dbReference type="Proteomes" id="UP001501427"/>
    </source>
</evidence>
<feature type="compositionally biased region" description="Low complexity" evidence="1">
    <location>
        <begin position="57"/>
        <end position="71"/>
    </location>
</feature>
<feature type="transmembrane region" description="Helical" evidence="2">
    <location>
        <begin position="196"/>
        <end position="216"/>
    </location>
</feature>
<protein>
    <recommendedName>
        <fullName evidence="5">Serine/threonine protein kinase</fullName>
    </recommendedName>
</protein>
<keyword evidence="2" id="KW-0472">Membrane</keyword>
<evidence type="ECO:0000256" key="2">
    <source>
        <dbReference type="SAM" id="Phobius"/>
    </source>
</evidence>
<feature type="compositionally biased region" description="Pro residues" evidence="1">
    <location>
        <begin position="101"/>
        <end position="121"/>
    </location>
</feature>
<accession>A0ABN1EL83</accession>
<sequence length="406" mass="41784">MWFTGEPRETWGGLTVNMEPVLPRRPGEVGNTPAHGIPAAKATPVEGTPIHPPPSLRPGARPGPGARTAPGAPIPPGAPTNPIVHAAPGSGEPPRVWGRPPASPPSPLPASPRAGSPPPRVQVPASEARPETEPRGAAAWAGTSEAQDAYLEPEDEIPSTPGPMGVRETSGVQVRLGPRERELERRARQRAAGRRSGLVAAGVLVLAGLVTAGVVLTGGSGEGDTSTVASDAGPAGADLPPAGKPIEVGTADGAKYRLATVDSGVNEGAVTTFHSTPPSGTSFPYIEYLLTNPTKDNVLLDFPGDVFVKRALVTPEARGRCMPQAGVPEDMCTPPTKSEVVRRLAGGGLVSGDGGDKYMPPGSTYLVRATVDVPVESGIGRADMGLYVWKQLYLADQLAKPAPFPS</sequence>
<dbReference type="Proteomes" id="UP001501427">
    <property type="component" value="Unassembled WGS sequence"/>
</dbReference>